<dbReference type="AlphaFoldDB" id="A0A2T7PY07"/>
<dbReference type="SMART" id="SM00969">
    <property type="entry name" value="SOCS_box"/>
    <property type="match status" value="1"/>
</dbReference>
<dbReference type="InterPro" id="IPR037346">
    <property type="entry name" value="SOCS7_SOCS"/>
</dbReference>
<comment type="caution">
    <text evidence="20">The sequence shown here is derived from an EMBL/GenBank/DDBJ whole genome shotgun (WGS) entry which is preliminary data.</text>
</comment>
<evidence type="ECO:0000256" key="11">
    <source>
        <dbReference type="ARBA" id="ARBA00023136"/>
    </source>
</evidence>
<dbReference type="GO" id="GO:0009968">
    <property type="term" value="P:negative regulation of signal transduction"/>
    <property type="evidence" value="ECO:0007669"/>
    <property type="project" value="UniProtKB-KW"/>
</dbReference>
<feature type="domain" description="SH2" evidence="18">
    <location>
        <begin position="740"/>
        <end position="848"/>
    </location>
</feature>
<reference evidence="20 21" key="1">
    <citation type="submission" date="2018-04" db="EMBL/GenBank/DDBJ databases">
        <title>The genome of golden apple snail Pomacea canaliculata provides insight into stress tolerance and invasive adaptation.</title>
        <authorList>
            <person name="Liu C."/>
            <person name="Liu B."/>
            <person name="Ren Y."/>
            <person name="Zhang Y."/>
            <person name="Wang H."/>
            <person name="Li S."/>
            <person name="Jiang F."/>
            <person name="Yin L."/>
            <person name="Zhang G."/>
            <person name="Qian W."/>
            <person name="Fan W."/>
        </authorList>
    </citation>
    <scope>NUCLEOTIDE SEQUENCE [LARGE SCALE GENOMIC DNA]</scope>
    <source>
        <strain evidence="20">SZHN2017</strain>
        <tissue evidence="20">Muscle</tissue>
    </source>
</reference>
<protein>
    <recommendedName>
        <fullName evidence="15">Suppressor of cytokine signaling 7</fullName>
    </recommendedName>
</protein>
<dbReference type="OrthoDB" id="5979828at2759"/>
<dbReference type="InterPro" id="IPR036860">
    <property type="entry name" value="SH2_dom_sf"/>
</dbReference>
<evidence type="ECO:0000256" key="1">
    <source>
        <dbReference type="ARBA" id="ARBA00004123"/>
    </source>
</evidence>
<dbReference type="GO" id="GO:0035556">
    <property type="term" value="P:intracellular signal transduction"/>
    <property type="evidence" value="ECO:0007669"/>
    <property type="project" value="InterPro"/>
</dbReference>
<feature type="region of interest" description="Disordered" evidence="17">
    <location>
        <begin position="264"/>
        <end position="321"/>
    </location>
</feature>
<dbReference type="SMART" id="SM00253">
    <property type="entry name" value="SOCS"/>
    <property type="match status" value="1"/>
</dbReference>
<dbReference type="GO" id="GO:0005886">
    <property type="term" value="C:plasma membrane"/>
    <property type="evidence" value="ECO:0007669"/>
    <property type="project" value="UniProtKB-SubCell"/>
</dbReference>
<dbReference type="SUPFAM" id="SSF158235">
    <property type="entry name" value="SOCS box-like"/>
    <property type="match status" value="1"/>
</dbReference>
<feature type="compositionally biased region" description="Polar residues" evidence="17">
    <location>
        <begin position="614"/>
        <end position="624"/>
    </location>
</feature>
<evidence type="ECO:0000256" key="8">
    <source>
        <dbReference type="ARBA" id="ARBA00022700"/>
    </source>
</evidence>
<feature type="compositionally biased region" description="Polar residues" evidence="17">
    <location>
        <begin position="183"/>
        <end position="194"/>
    </location>
</feature>
<evidence type="ECO:0000256" key="14">
    <source>
        <dbReference type="ARBA" id="ARBA00062788"/>
    </source>
</evidence>
<evidence type="ECO:0000256" key="3">
    <source>
        <dbReference type="ARBA" id="ARBA00004496"/>
    </source>
</evidence>
<proteinExistence type="predicted"/>
<keyword evidence="12" id="KW-0539">Nucleus</keyword>
<keyword evidence="5" id="KW-1003">Cell membrane</keyword>
<evidence type="ECO:0000256" key="16">
    <source>
        <dbReference type="PROSITE-ProRule" id="PRU00191"/>
    </source>
</evidence>
<dbReference type="CDD" id="cd03741">
    <property type="entry name" value="SOCS_SOCS7"/>
    <property type="match status" value="1"/>
</dbReference>
<comment type="pathway">
    <text evidence="4">Protein modification; protein ubiquitination.</text>
</comment>
<keyword evidence="6" id="KW-0963">Cytoplasm</keyword>
<evidence type="ECO:0000256" key="13">
    <source>
        <dbReference type="ARBA" id="ARBA00059017"/>
    </source>
</evidence>
<comment type="subcellular location">
    <subcellularLocation>
        <location evidence="2">Cell membrane</location>
        <topology evidence="2">Peripheral membrane protein</topology>
        <orientation evidence="2">Cytoplasmic side</orientation>
    </subcellularLocation>
    <subcellularLocation>
        <location evidence="3">Cytoplasm</location>
    </subcellularLocation>
    <subcellularLocation>
        <location evidence="1">Nucleus</location>
    </subcellularLocation>
</comment>
<comment type="function">
    <text evidence="13">Substrate-recognition component of a cullin-5-RING E3 ubiquitin-protein ligase complex (ECS complex, also named CRL5 complex), which mediates the ubiquitination and subsequent proteasomal degradation of target proteins, such as DAB1 and IRS1. Specifically recognizes and binds phosphorylated proteins via its SH2 domain, promoting their ubiquitination. The ECS(SOCS7) complex acts as a key regulator of reelin signaling by mediating ubiquitination and degradation of phosphorylated DAB1 in the cortical plate of the developing cerebral cortex, thereby regulating neuron positioning during cortex development. Functions in insulin signaling and glucose homeostasis through IRS1 ubiquitination and subsequent proteasomal degradation. Also inhibits prolactin, growth hormone and leptin signaling by preventing STAT3 and STAT5 activation, sequestering them in the cytoplasm and reducing their binding to DNA.</text>
</comment>
<dbReference type="GO" id="GO:0005942">
    <property type="term" value="C:phosphatidylinositol 3-kinase complex"/>
    <property type="evidence" value="ECO:0007669"/>
    <property type="project" value="TreeGrafter"/>
</dbReference>
<dbReference type="FunFam" id="3.30.505.10:FF:000029">
    <property type="entry name" value="Suppressor of cytokine signaling 7"/>
    <property type="match status" value="1"/>
</dbReference>
<evidence type="ECO:0000256" key="4">
    <source>
        <dbReference type="ARBA" id="ARBA00004906"/>
    </source>
</evidence>
<evidence type="ECO:0000256" key="7">
    <source>
        <dbReference type="ARBA" id="ARBA00022604"/>
    </source>
</evidence>
<evidence type="ECO:0000256" key="6">
    <source>
        <dbReference type="ARBA" id="ARBA00022490"/>
    </source>
</evidence>
<evidence type="ECO:0000256" key="10">
    <source>
        <dbReference type="ARBA" id="ARBA00022999"/>
    </source>
</evidence>
<evidence type="ECO:0000256" key="2">
    <source>
        <dbReference type="ARBA" id="ARBA00004413"/>
    </source>
</evidence>
<dbReference type="PROSITE" id="PS50001">
    <property type="entry name" value="SH2"/>
    <property type="match status" value="1"/>
</dbReference>
<gene>
    <name evidence="20" type="ORF">C0Q70_00918</name>
</gene>
<evidence type="ECO:0000256" key="9">
    <source>
        <dbReference type="ARBA" id="ARBA00022786"/>
    </source>
</evidence>
<evidence type="ECO:0000313" key="21">
    <source>
        <dbReference type="Proteomes" id="UP000245119"/>
    </source>
</evidence>
<dbReference type="PANTHER" id="PTHR10155:SF5">
    <property type="entry name" value="SUPPRESSOR OF CYTOKINE SIGNALING 7"/>
    <property type="match status" value="1"/>
</dbReference>
<evidence type="ECO:0000256" key="5">
    <source>
        <dbReference type="ARBA" id="ARBA00022475"/>
    </source>
</evidence>
<dbReference type="SUPFAM" id="SSF55550">
    <property type="entry name" value="SH2 domain"/>
    <property type="match status" value="1"/>
</dbReference>
<evidence type="ECO:0000313" key="20">
    <source>
        <dbReference type="EMBL" id="PVD38306.1"/>
    </source>
</evidence>
<evidence type="ECO:0000256" key="12">
    <source>
        <dbReference type="ARBA" id="ARBA00023242"/>
    </source>
</evidence>
<keyword evidence="11" id="KW-0472">Membrane</keyword>
<dbReference type="EMBL" id="PZQS01000001">
    <property type="protein sequence ID" value="PVD38306.1"/>
    <property type="molecule type" value="Genomic_DNA"/>
</dbReference>
<dbReference type="Pfam" id="PF07525">
    <property type="entry name" value="SOCS_box"/>
    <property type="match status" value="1"/>
</dbReference>
<dbReference type="Pfam" id="PF00017">
    <property type="entry name" value="SH2"/>
    <property type="match status" value="1"/>
</dbReference>
<keyword evidence="21" id="KW-1185">Reference proteome</keyword>
<feature type="domain" description="SOCS box" evidence="19">
    <location>
        <begin position="843"/>
        <end position="893"/>
    </location>
</feature>
<keyword evidence="7" id="KW-0341">Growth regulation</keyword>
<sequence length="900" mass="98805">MDAASLNNVSRNENTESHVLDIENEIDRPCDKASPLRVTRRQKQDKEEVVLIRKDKRISGAHHVLSRSEEALTAVCDDVFIVKFAEDKPNVEGLYVSAATENCCRGPQMHSMRDDIFDELDPDYETLDEVRKKVRGHMDQNACSSLPSERMETKEKATRQGVQIKDKTNSDASGRDSGLGSPFTDSPVFNSHSHSPLLSEASEYLGEGIQPSTFNSRFAESKSGVGQFLIKHSGTGQLDSSKSASELEEDDLYANSKVIIRKKSQKQSQSAVSSSDRHSFGGLSGGQTGLSRQSQTPADAPALVEDPATDSLIPPPLPERNYSEEDFSSMTIFQSISCPNVASVSAGEDQVSGSASLTFRSAVNVNKSEKDARPRILGSEASCPDRGNFKVSDASKFVDAQPCFLNNSTILSRPSADSHSFDLDAVNPQNHSSLLPPCNQTSKDNADAKNVTVDENYFPARTKDEGAALAALSQHTETAAAVAEGMLPGDIMIVSASDSMCEIVADDTQSSVEPNKIDHTLQSFQTHKENDACGDLDQAVFSGTLNDVVQKMHIDQTTKHTPITTDFCPFFDKKKNHPKGKQDQDCASDSPEGIADMEGAAAVGHDPKSDSEHQIPSTLPSISSPCLSEVDIAQSSLATSKNVDPCDLEVKEPLPGISVHGSSHELLDWLDHGSQGPPPLPTRTVTKNLEDDRVIRSSKKHSSVGADSSQRNIRCTSVDGASSSHQDFLESMKQLKDCGWYWGPLSYEEAESKLGDKPDGSFLVRDSSNENYILSLSFKSMGHVHHTRIEHHKGLFSFWSQPDSHGKAKICQFIEQTVENSKNGRFLYFLRPAGPGSPPLPIQLLYPVSRFCRVPSLQHMCRFLVLRWVRRDHIDHLPLPQKVKAYLLEKQYYVESLEED</sequence>
<keyword evidence="9" id="KW-0833">Ubl conjugation pathway</keyword>
<feature type="compositionally biased region" description="Basic and acidic residues" evidence="17">
    <location>
        <begin position="149"/>
        <end position="169"/>
    </location>
</feature>
<accession>A0A2T7PY07</accession>
<dbReference type="Gene3D" id="3.30.505.10">
    <property type="entry name" value="SH2 domain"/>
    <property type="match status" value="1"/>
</dbReference>
<dbReference type="GO" id="GO:0005737">
    <property type="term" value="C:cytoplasm"/>
    <property type="evidence" value="ECO:0007669"/>
    <property type="project" value="UniProtKB-SubCell"/>
</dbReference>
<dbReference type="InterPro" id="IPR036036">
    <property type="entry name" value="SOCS_box-like_dom_sf"/>
</dbReference>
<comment type="subunit">
    <text evidence="14">Substrate-recognition component of the ECS(SOCS7) complex, composed of SOCS7, CUL5, ELOB, ELOC and RNF7/RBX2. Interacts, via the third proline-rich region, with the second SH3 domain of the adapter protein NCK1. Also interacts with GRB2, INSR, PLCG1, SORBS3/vinexin, and phosphorylated STAT3 and STAT5. Interacts with SEPT6. Interacts with phosphorylated IRS4 and PIK3R1.</text>
</comment>
<dbReference type="PROSITE" id="PS50225">
    <property type="entry name" value="SOCS"/>
    <property type="match status" value="1"/>
</dbReference>
<evidence type="ECO:0000259" key="19">
    <source>
        <dbReference type="PROSITE" id="PS50225"/>
    </source>
</evidence>
<dbReference type="InterPro" id="IPR001496">
    <property type="entry name" value="SOCS_box"/>
</dbReference>
<evidence type="ECO:0000256" key="15">
    <source>
        <dbReference type="ARBA" id="ARBA00070642"/>
    </source>
</evidence>
<dbReference type="PANTHER" id="PTHR10155">
    <property type="entry name" value="PHOSPHATIDYLINOSITOL 3-KINASE REGULATORY SUBUNIT"/>
    <property type="match status" value="1"/>
</dbReference>
<dbReference type="STRING" id="400727.A0A2T7PY07"/>
<evidence type="ECO:0000256" key="17">
    <source>
        <dbReference type="SAM" id="MobiDB-lite"/>
    </source>
</evidence>
<dbReference type="SMART" id="SM00252">
    <property type="entry name" value="SH2"/>
    <property type="match status" value="1"/>
</dbReference>
<dbReference type="GO" id="GO:0046854">
    <property type="term" value="P:phosphatidylinositol phosphate biosynthetic process"/>
    <property type="evidence" value="ECO:0007669"/>
    <property type="project" value="TreeGrafter"/>
</dbReference>
<keyword evidence="8" id="KW-0734">Signal transduction inhibitor</keyword>
<keyword evidence="10 16" id="KW-0727">SH2 domain</keyword>
<organism evidence="20 21">
    <name type="scientific">Pomacea canaliculata</name>
    <name type="common">Golden apple snail</name>
    <dbReference type="NCBI Taxonomy" id="400727"/>
    <lineage>
        <taxon>Eukaryota</taxon>
        <taxon>Metazoa</taxon>
        <taxon>Spiralia</taxon>
        <taxon>Lophotrochozoa</taxon>
        <taxon>Mollusca</taxon>
        <taxon>Gastropoda</taxon>
        <taxon>Caenogastropoda</taxon>
        <taxon>Architaenioglossa</taxon>
        <taxon>Ampullarioidea</taxon>
        <taxon>Ampullariidae</taxon>
        <taxon>Pomacea</taxon>
    </lineage>
</organism>
<name>A0A2T7PY07_POMCA</name>
<feature type="region of interest" description="Disordered" evidence="17">
    <location>
        <begin position="602"/>
        <end position="624"/>
    </location>
</feature>
<evidence type="ECO:0000259" key="18">
    <source>
        <dbReference type="PROSITE" id="PS50001"/>
    </source>
</evidence>
<dbReference type="GO" id="GO:0005634">
    <property type="term" value="C:nucleus"/>
    <property type="evidence" value="ECO:0007669"/>
    <property type="project" value="UniProtKB-SubCell"/>
</dbReference>
<dbReference type="Proteomes" id="UP000245119">
    <property type="component" value="Linkage Group LG1"/>
</dbReference>
<feature type="region of interest" description="Disordered" evidence="17">
    <location>
        <begin position="135"/>
        <end position="194"/>
    </location>
</feature>
<dbReference type="GO" id="GO:0046935">
    <property type="term" value="F:1-phosphatidylinositol-3-kinase regulator activity"/>
    <property type="evidence" value="ECO:0007669"/>
    <property type="project" value="TreeGrafter"/>
</dbReference>
<dbReference type="InterPro" id="IPR000980">
    <property type="entry name" value="SH2"/>
</dbReference>